<dbReference type="Proteomes" id="UP000196640">
    <property type="component" value="Unassembled WGS sequence"/>
</dbReference>
<gene>
    <name evidence="3" type="ORF">CDV52_20865</name>
    <name evidence="2" type="ORF">CDV53_13075</name>
</gene>
<dbReference type="Pfam" id="PF11638">
    <property type="entry name" value="DnaA_N"/>
    <property type="match status" value="1"/>
</dbReference>
<evidence type="ECO:0000313" key="3">
    <source>
        <dbReference type="EMBL" id="OWJ80833.1"/>
    </source>
</evidence>
<reference evidence="4 5" key="1">
    <citation type="submission" date="2016-11" db="EMBL/GenBank/DDBJ databases">
        <title>Comparison of Traditional DNA-DNA Hybridization with In Silico Genomic Analysis.</title>
        <authorList>
            <person name="Nicholson A.C."/>
            <person name="Sammons S."/>
            <person name="Humrighouse B.W."/>
            <person name="Graziano J."/>
            <person name="Lasker B."/>
            <person name="Whitney A.M."/>
            <person name="Mcquiston J.R."/>
        </authorList>
    </citation>
    <scope>NUCLEOTIDE SEQUENCE [LARGE SCALE GENOMIC DNA]</scope>
    <source>
        <strain evidence="2 5">H1892</strain>
        <strain evidence="3 4">H2381</strain>
    </source>
</reference>
<dbReference type="EMBL" id="NIPV01000056">
    <property type="protein sequence ID" value="OWJ74603.1"/>
    <property type="molecule type" value="Genomic_DNA"/>
</dbReference>
<protein>
    <recommendedName>
        <fullName evidence="1">DnaA N-terminal domain-containing protein</fullName>
    </recommendedName>
</protein>
<feature type="domain" description="DnaA N-terminal" evidence="1">
    <location>
        <begin position="157"/>
        <end position="215"/>
    </location>
</feature>
<dbReference type="Gene3D" id="3.30.300.180">
    <property type="match status" value="1"/>
</dbReference>
<evidence type="ECO:0000313" key="4">
    <source>
        <dbReference type="Proteomes" id="UP000196640"/>
    </source>
</evidence>
<name>A0A212AHF2_9RHOB</name>
<dbReference type="Proteomes" id="UP000214673">
    <property type="component" value="Unassembled WGS sequence"/>
</dbReference>
<accession>A0A212AHF2</accession>
<evidence type="ECO:0000313" key="2">
    <source>
        <dbReference type="EMBL" id="OWJ74603.1"/>
    </source>
</evidence>
<dbReference type="OrthoDB" id="7657434at2"/>
<organism evidence="3 4">
    <name type="scientific">Haematobacter missouriensis</name>
    <dbReference type="NCBI Taxonomy" id="366616"/>
    <lineage>
        <taxon>Bacteria</taxon>
        <taxon>Pseudomonadati</taxon>
        <taxon>Pseudomonadota</taxon>
        <taxon>Alphaproteobacteria</taxon>
        <taxon>Rhodobacterales</taxon>
        <taxon>Paracoccaceae</taxon>
        <taxon>Haematobacter</taxon>
    </lineage>
</organism>
<dbReference type="EMBL" id="NIPX01000077">
    <property type="protein sequence ID" value="OWJ80833.1"/>
    <property type="molecule type" value="Genomic_DNA"/>
</dbReference>
<dbReference type="RefSeq" id="WP_035745875.1">
    <property type="nucleotide sequence ID" value="NZ_CALUEG010000075.1"/>
</dbReference>
<dbReference type="AlphaFoldDB" id="A0A212AHF2"/>
<evidence type="ECO:0000313" key="5">
    <source>
        <dbReference type="Proteomes" id="UP000214673"/>
    </source>
</evidence>
<dbReference type="InterPro" id="IPR038454">
    <property type="entry name" value="DnaA_N_sf"/>
</dbReference>
<proteinExistence type="predicted"/>
<dbReference type="STRING" id="366616.CG51_08400"/>
<keyword evidence="5" id="KW-1185">Reference proteome</keyword>
<sequence>MLIRKAVGRGSATYKYDLLTVLGTYALSQDKTLQRQTLRLICLITARYNWQGDTLSVGQEEIARLWSVDPRTVKREMAAFRARGWLIERRAAARGRVAVHGLGIRRILEDTRMVWERVGPDLVQRLDGDAQPGGTEEVKVIPFPQPEGPDLGSAGPVWGAVAELLRAEDAGRYRAWFAPLHAEWRGHDLLLEAPSDFHARYIETHFLSRIEAALKRIAPGGRVVIRAIPR</sequence>
<dbReference type="InterPro" id="IPR024633">
    <property type="entry name" value="DnaA_N_dom"/>
</dbReference>
<comment type="caution">
    <text evidence="3">The sequence shown here is derived from an EMBL/GenBank/DDBJ whole genome shotgun (WGS) entry which is preliminary data.</text>
</comment>
<evidence type="ECO:0000259" key="1">
    <source>
        <dbReference type="Pfam" id="PF11638"/>
    </source>
</evidence>